<evidence type="ECO:0000313" key="3">
    <source>
        <dbReference type="Proteomes" id="UP000326476"/>
    </source>
</evidence>
<proteinExistence type="predicted"/>
<feature type="transmembrane region" description="Helical" evidence="1">
    <location>
        <begin position="12"/>
        <end position="33"/>
    </location>
</feature>
<keyword evidence="1" id="KW-0812">Transmembrane</keyword>
<name>A0A5N1BLP1_9LACT</name>
<reference evidence="3" key="1">
    <citation type="submission" date="2019-09" db="EMBL/GenBank/DDBJ databases">
        <title>Draft genome sequence assemblies of isolates from the urinary tract.</title>
        <authorList>
            <person name="Mores C.R."/>
            <person name="Putonti C."/>
            <person name="Wolfe A.J."/>
        </authorList>
    </citation>
    <scope>NUCLEOTIDE SEQUENCE [LARGE SCALE GENOMIC DNA]</scope>
    <source>
        <strain evidence="3">UMB8614</strain>
    </source>
</reference>
<keyword evidence="3" id="KW-1185">Reference proteome</keyword>
<sequence>MKKMDEMEKLHTLYAIRNTFAFTLVFEVIYFVIECLQAGDFIPQESMMFFLIICQGVVLILSTLIWKTKVEDAQGVKGIILACILAILAIGLGFFFK</sequence>
<feature type="transmembrane region" description="Helical" evidence="1">
    <location>
        <begin position="78"/>
        <end position="96"/>
    </location>
</feature>
<keyword evidence="1" id="KW-1133">Transmembrane helix</keyword>
<keyword evidence="1" id="KW-0472">Membrane</keyword>
<dbReference type="RefSeq" id="WP_111821600.1">
    <property type="nucleotide sequence ID" value="NZ_QMGY01000001.1"/>
</dbReference>
<gene>
    <name evidence="2" type="ORF">F6I34_03510</name>
</gene>
<organism evidence="2 3">
    <name type="scientific">Aerococcus tenax</name>
    <dbReference type="NCBI Taxonomy" id="3078812"/>
    <lineage>
        <taxon>Bacteria</taxon>
        <taxon>Bacillati</taxon>
        <taxon>Bacillota</taxon>
        <taxon>Bacilli</taxon>
        <taxon>Lactobacillales</taxon>
        <taxon>Aerococcaceae</taxon>
        <taxon>Aerococcus</taxon>
    </lineage>
</organism>
<feature type="transmembrane region" description="Helical" evidence="1">
    <location>
        <begin position="48"/>
        <end position="66"/>
    </location>
</feature>
<accession>A0A5N1BLP1</accession>
<dbReference type="AlphaFoldDB" id="A0A5N1BLP1"/>
<protein>
    <submittedName>
        <fullName evidence="2">Uncharacterized protein</fullName>
    </submittedName>
</protein>
<comment type="caution">
    <text evidence="2">The sequence shown here is derived from an EMBL/GenBank/DDBJ whole genome shotgun (WGS) entry which is preliminary data.</text>
</comment>
<dbReference type="Proteomes" id="UP000326476">
    <property type="component" value="Unassembled WGS sequence"/>
</dbReference>
<evidence type="ECO:0000256" key="1">
    <source>
        <dbReference type="SAM" id="Phobius"/>
    </source>
</evidence>
<dbReference type="EMBL" id="VYVN01000006">
    <property type="protein sequence ID" value="KAA9240997.1"/>
    <property type="molecule type" value="Genomic_DNA"/>
</dbReference>
<evidence type="ECO:0000313" key="2">
    <source>
        <dbReference type="EMBL" id="KAA9240997.1"/>
    </source>
</evidence>